<comment type="similarity">
    <text evidence="1">Belongs to the metallophosphoesterase superfamily. YfcE family.</text>
</comment>
<keyword evidence="4" id="KW-1185">Reference proteome</keyword>
<evidence type="ECO:0000313" key="4">
    <source>
        <dbReference type="Proteomes" id="UP001230807"/>
    </source>
</evidence>
<dbReference type="Proteomes" id="UP001230807">
    <property type="component" value="Unassembled WGS sequence"/>
</dbReference>
<reference evidence="3 4" key="1">
    <citation type="submission" date="2023-06" db="EMBL/GenBank/DDBJ databases">
        <title>Influencing factors and mechanism of Cr(VI) reduction by facultative anaerobic Exiguobacterium sp. PY14.</title>
        <authorList>
            <person name="Zou L."/>
        </authorList>
    </citation>
    <scope>NUCLEOTIDE SEQUENCE [LARGE SCALE GENOMIC DNA]</scope>
    <source>
        <strain evidence="3 4">PY14</strain>
    </source>
</reference>
<dbReference type="SUPFAM" id="SSF56300">
    <property type="entry name" value="Metallo-dependent phosphatases"/>
    <property type="match status" value="1"/>
</dbReference>
<comment type="caution">
    <text evidence="3">The sequence shown here is derived from an EMBL/GenBank/DDBJ whole genome shotgun (WGS) entry which is preliminary data.</text>
</comment>
<dbReference type="PANTHER" id="PTHR42850:SF2">
    <property type="entry name" value="BLL5683 PROTEIN"/>
    <property type="match status" value="1"/>
</dbReference>
<name>A0ABT7MS42_9BACL</name>
<gene>
    <name evidence="3" type="ORF">QR695_13405</name>
</gene>
<dbReference type="EMBL" id="JASWER010000014">
    <property type="protein sequence ID" value="MDL5377999.1"/>
    <property type="molecule type" value="Genomic_DNA"/>
</dbReference>
<dbReference type="InterPro" id="IPR024654">
    <property type="entry name" value="Calcineurin-like_PHP_lpxH"/>
</dbReference>
<organism evidence="3 4">
    <name type="scientific">Exiguobacterium mexicanum</name>
    <dbReference type="NCBI Taxonomy" id="340146"/>
    <lineage>
        <taxon>Bacteria</taxon>
        <taxon>Bacillati</taxon>
        <taxon>Bacillota</taxon>
        <taxon>Bacilli</taxon>
        <taxon>Bacillales</taxon>
        <taxon>Bacillales Family XII. Incertae Sedis</taxon>
        <taxon>Exiguobacterium</taxon>
    </lineage>
</organism>
<dbReference type="Gene3D" id="3.60.21.10">
    <property type="match status" value="1"/>
</dbReference>
<accession>A0ABT7MS42</accession>
<dbReference type="InterPro" id="IPR029052">
    <property type="entry name" value="Metallo-depent_PP-like"/>
</dbReference>
<dbReference type="InterPro" id="IPR011152">
    <property type="entry name" value="Pesterase_MJ0912"/>
</dbReference>
<dbReference type="Pfam" id="PF12850">
    <property type="entry name" value="Metallophos_2"/>
    <property type="match status" value="1"/>
</dbReference>
<dbReference type="PIRSF" id="PIRSF000883">
    <property type="entry name" value="Pesterase_MJ0912"/>
    <property type="match status" value="1"/>
</dbReference>
<proteinExistence type="inferred from homology"/>
<dbReference type="InterPro" id="IPR050126">
    <property type="entry name" value="Ap4A_hydrolase"/>
</dbReference>
<sequence>MKLAMLTDIHGNVQALDAVLAELDCQQVDEIWSLGDMIAMGPDSNEVMARLLDRGVHLITGNHDEAVLSLMAGTGHPDSYAHTRPHHEWVARTLRPDYADALFKLPRTIERVVEDTRVYGIHYHIPSEKRDVPITEEPFHDIVEATLSNMQSLYGSYEADVICFGHHHPEHVFHDDTKHYFNPGALGVARDDLARYGILEWDQTGFAIHPQSVRYDKRAFLETMERNDVPQRDVMFRLFY</sequence>
<feature type="domain" description="Calcineurin-like phosphoesterase" evidence="2">
    <location>
        <begin position="1"/>
        <end position="202"/>
    </location>
</feature>
<protein>
    <submittedName>
        <fullName evidence="3">Metallophosphoesterase family protein</fullName>
    </submittedName>
</protein>
<evidence type="ECO:0000256" key="1">
    <source>
        <dbReference type="ARBA" id="ARBA00008950"/>
    </source>
</evidence>
<dbReference type="RefSeq" id="WP_214831907.1">
    <property type="nucleotide sequence ID" value="NZ_CP183077.1"/>
</dbReference>
<evidence type="ECO:0000259" key="2">
    <source>
        <dbReference type="Pfam" id="PF12850"/>
    </source>
</evidence>
<dbReference type="PANTHER" id="PTHR42850">
    <property type="entry name" value="METALLOPHOSPHOESTERASE"/>
    <property type="match status" value="1"/>
</dbReference>
<evidence type="ECO:0000313" key="3">
    <source>
        <dbReference type="EMBL" id="MDL5377999.1"/>
    </source>
</evidence>